<dbReference type="GO" id="GO:0005524">
    <property type="term" value="F:ATP binding"/>
    <property type="evidence" value="ECO:0007669"/>
    <property type="project" value="UniProtKB-KW"/>
</dbReference>
<evidence type="ECO:0000256" key="1">
    <source>
        <dbReference type="ARBA" id="ARBA00022527"/>
    </source>
</evidence>
<dbReference type="InterPro" id="IPR003594">
    <property type="entry name" value="HATPase_dom"/>
</dbReference>
<feature type="domain" description="Histidine kinase/HSP90-like ATPase" evidence="3">
    <location>
        <begin position="40"/>
        <end position="152"/>
    </location>
</feature>
<evidence type="ECO:0000313" key="5">
    <source>
        <dbReference type="Proteomes" id="UP000308121"/>
    </source>
</evidence>
<dbReference type="CDD" id="cd16936">
    <property type="entry name" value="HATPase_RsbW-like"/>
    <property type="match status" value="1"/>
</dbReference>
<dbReference type="PANTHER" id="PTHR35526">
    <property type="entry name" value="ANTI-SIGMA-F FACTOR RSBW-RELATED"/>
    <property type="match status" value="1"/>
</dbReference>
<evidence type="ECO:0000259" key="3">
    <source>
        <dbReference type="Pfam" id="PF13581"/>
    </source>
</evidence>
<organism evidence="4 5">
    <name type="scientific">Cellulomonas hominis</name>
    <dbReference type="NCBI Taxonomy" id="156981"/>
    <lineage>
        <taxon>Bacteria</taxon>
        <taxon>Bacillati</taxon>
        <taxon>Actinomycetota</taxon>
        <taxon>Actinomycetes</taxon>
        <taxon>Micrococcales</taxon>
        <taxon>Cellulomonadaceae</taxon>
        <taxon>Cellulomonas</taxon>
    </lineage>
</organism>
<feature type="compositionally biased region" description="Basic and acidic residues" evidence="2">
    <location>
        <begin position="1"/>
        <end position="14"/>
    </location>
</feature>
<sequence>MVHPADEAAARPQEDAGIVSSRPPERFRPVRSWSLDSVTDLSRVRNELLAEITAPHAVPQDALGRVPENMVLVASELATNALQHGLPPTVLSLLVDADDYLLDVCDTDLETTPVIAGERPSGAGGFGLLIAHRLSQEVGWYTTDSAKHVWAIFPAQR</sequence>
<evidence type="ECO:0000256" key="2">
    <source>
        <dbReference type="SAM" id="MobiDB-lite"/>
    </source>
</evidence>
<reference evidence="4 5" key="1">
    <citation type="submission" date="2019-05" db="EMBL/GenBank/DDBJ databases">
        <title>Genome sequence of Cellulomonas hominis strain CS1.</title>
        <authorList>
            <person name="Belmont J."/>
            <person name="Maclea K.S."/>
        </authorList>
    </citation>
    <scope>NUCLEOTIDE SEQUENCE [LARGE SCALE GENOMIC DNA]</scope>
    <source>
        <strain evidence="4 5">CS1</strain>
    </source>
</reference>
<proteinExistence type="predicted"/>
<name>A0A7Z8K064_9CELL</name>
<comment type="caution">
    <text evidence="4">The sequence shown here is derived from an EMBL/GenBank/DDBJ whole genome shotgun (WGS) entry which is preliminary data.</text>
</comment>
<protein>
    <submittedName>
        <fullName evidence="4">ATP-binding protein</fullName>
    </submittedName>
</protein>
<keyword evidence="1" id="KW-0418">Kinase</keyword>
<dbReference type="Gene3D" id="3.30.565.10">
    <property type="entry name" value="Histidine kinase-like ATPase, C-terminal domain"/>
    <property type="match status" value="1"/>
</dbReference>
<evidence type="ECO:0000313" key="4">
    <source>
        <dbReference type="EMBL" id="TKR23303.1"/>
    </source>
</evidence>
<dbReference type="EMBL" id="SZYE01000092">
    <property type="protein sequence ID" value="TKR23303.1"/>
    <property type="molecule type" value="Genomic_DNA"/>
</dbReference>
<dbReference type="InterPro" id="IPR050267">
    <property type="entry name" value="Anti-sigma-factor_SerPK"/>
</dbReference>
<accession>A0A7Z8K064</accession>
<keyword evidence="4" id="KW-0067">ATP-binding</keyword>
<dbReference type="InterPro" id="IPR036890">
    <property type="entry name" value="HATPase_C_sf"/>
</dbReference>
<keyword evidence="1" id="KW-0723">Serine/threonine-protein kinase</keyword>
<dbReference type="Proteomes" id="UP000308121">
    <property type="component" value="Unassembled WGS sequence"/>
</dbReference>
<dbReference type="Pfam" id="PF13581">
    <property type="entry name" value="HATPase_c_2"/>
    <property type="match status" value="1"/>
</dbReference>
<gene>
    <name evidence="4" type="ORF">FA014_11895</name>
</gene>
<feature type="region of interest" description="Disordered" evidence="2">
    <location>
        <begin position="1"/>
        <end position="23"/>
    </location>
</feature>
<keyword evidence="4" id="KW-0547">Nucleotide-binding</keyword>
<dbReference type="SUPFAM" id="SSF55874">
    <property type="entry name" value="ATPase domain of HSP90 chaperone/DNA topoisomerase II/histidine kinase"/>
    <property type="match status" value="1"/>
</dbReference>
<dbReference type="AlphaFoldDB" id="A0A7Z8K064"/>
<dbReference type="PANTHER" id="PTHR35526:SF3">
    <property type="entry name" value="ANTI-SIGMA-F FACTOR RSBW"/>
    <property type="match status" value="1"/>
</dbReference>
<keyword evidence="1" id="KW-0808">Transferase</keyword>